<dbReference type="PROSITE" id="PS51257">
    <property type="entry name" value="PROKAR_LIPOPROTEIN"/>
    <property type="match status" value="1"/>
</dbReference>
<sequence length="620" mass="66723">MRVCVGGISHLVLTACYACFTYASGSTEGIIHLPSSSPRDRPALGRHARTLSQDPIDPCLYDCPSTDPLNCDEWLNMLITCASACPPWIRESFEATYCDNTYHYEDGLGGENDWDPYDEGLPEFHITALPCTQNCGGISTATVQDVENCDWLELHLTDECLADCNPDELASIQDHTFTFGCPLGVIFDAYDGDPGASLSDPVAVNYAYDCSVTGVYTLTYFVDPMCGVVSEGEDTIQMDESPFGYPVGECINNDTVSLRIDCNNGYLKLTYYDAPDCVLSAGQESQNCFHDEERYEAPAEDPDSDLPPTCVLDCSGASTATDTDWESCSWLAENIIDQECSADCSLDALTEIRAVHSRNGCGNAEPLADEETSTAPTEPCQLNGYYPLYYSEESASVVSPSGTAIAAGHMWMPLGAADAILDGSYSGSEPLCDSDGVNAEEIVVHVPPPPPDTPAIVTFTVSLTDVNVSNLHASFDVDFKTEVASSARVEVGAVAYTWGMQRRHLSATMNVANVEVTFSDIQWASNWATANQQPESANAIFTPAFRDKYGDVTVDETSMTVSEIASPPPPPFPLPPPATSPPTSATTVTESTSGATERCLVVNGLFFSAFALSISFDKVF</sequence>
<comment type="caution">
    <text evidence="3">The sequence shown here is derived from an EMBL/GenBank/DDBJ whole genome shotgun (WGS) entry which is preliminary data.</text>
</comment>
<keyword evidence="4" id="KW-1185">Reference proteome</keyword>
<feature type="chain" id="PRO_5042111617" evidence="2">
    <location>
        <begin position="26"/>
        <end position="620"/>
    </location>
</feature>
<protein>
    <submittedName>
        <fullName evidence="3">Uncharacterized protein</fullName>
    </submittedName>
</protein>
<feature type="region of interest" description="Disordered" evidence="1">
    <location>
        <begin position="561"/>
        <end position="593"/>
    </location>
</feature>
<proteinExistence type="predicted"/>
<gene>
    <name evidence="3" type="ORF">CYMTET_38134</name>
</gene>
<dbReference type="AlphaFoldDB" id="A0AAE0CEC8"/>
<evidence type="ECO:0000256" key="1">
    <source>
        <dbReference type="SAM" id="MobiDB-lite"/>
    </source>
</evidence>
<keyword evidence="2" id="KW-0732">Signal</keyword>
<organism evidence="3 4">
    <name type="scientific">Cymbomonas tetramitiformis</name>
    <dbReference type="NCBI Taxonomy" id="36881"/>
    <lineage>
        <taxon>Eukaryota</taxon>
        <taxon>Viridiplantae</taxon>
        <taxon>Chlorophyta</taxon>
        <taxon>Pyramimonadophyceae</taxon>
        <taxon>Pyramimonadales</taxon>
        <taxon>Pyramimonadaceae</taxon>
        <taxon>Cymbomonas</taxon>
    </lineage>
</organism>
<evidence type="ECO:0000313" key="4">
    <source>
        <dbReference type="Proteomes" id="UP001190700"/>
    </source>
</evidence>
<accession>A0AAE0CEC8</accession>
<dbReference type="EMBL" id="LGRX02025338">
    <property type="protein sequence ID" value="KAK3252575.1"/>
    <property type="molecule type" value="Genomic_DNA"/>
</dbReference>
<feature type="compositionally biased region" description="Low complexity" evidence="1">
    <location>
        <begin position="581"/>
        <end position="593"/>
    </location>
</feature>
<reference evidence="3 4" key="1">
    <citation type="journal article" date="2015" name="Genome Biol. Evol.">
        <title>Comparative Genomics of a Bacterivorous Green Alga Reveals Evolutionary Causalities and Consequences of Phago-Mixotrophic Mode of Nutrition.</title>
        <authorList>
            <person name="Burns J.A."/>
            <person name="Paasch A."/>
            <person name="Narechania A."/>
            <person name="Kim E."/>
        </authorList>
    </citation>
    <scope>NUCLEOTIDE SEQUENCE [LARGE SCALE GENOMIC DNA]</scope>
    <source>
        <strain evidence="3 4">PLY_AMNH</strain>
    </source>
</reference>
<name>A0AAE0CEC8_9CHLO</name>
<feature type="signal peptide" evidence="2">
    <location>
        <begin position="1"/>
        <end position="25"/>
    </location>
</feature>
<feature type="compositionally biased region" description="Pro residues" evidence="1">
    <location>
        <begin position="566"/>
        <end position="580"/>
    </location>
</feature>
<evidence type="ECO:0000313" key="3">
    <source>
        <dbReference type="EMBL" id="KAK3252575.1"/>
    </source>
</evidence>
<dbReference type="Proteomes" id="UP001190700">
    <property type="component" value="Unassembled WGS sequence"/>
</dbReference>
<evidence type="ECO:0000256" key="2">
    <source>
        <dbReference type="SAM" id="SignalP"/>
    </source>
</evidence>